<dbReference type="PRINTS" id="PR00103">
    <property type="entry name" value="CAMPKINASE"/>
</dbReference>
<protein>
    <recommendedName>
        <fullName evidence="1">Cyclic nucleotide-binding domain-containing protein</fullName>
    </recommendedName>
</protein>
<dbReference type="Gene3D" id="2.60.120.10">
    <property type="entry name" value="Jelly Rolls"/>
    <property type="match status" value="2"/>
</dbReference>
<dbReference type="InterPro" id="IPR014710">
    <property type="entry name" value="RmlC-like_jellyroll"/>
</dbReference>
<dbReference type="SMART" id="SM00100">
    <property type="entry name" value="cNMP"/>
    <property type="match status" value="2"/>
</dbReference>
<dbReference type="PROSITE" id="PS50042">
    <property type="entry name" value="CNMP_BINDING_3"/>
    <property type="match status" value="2"/>
</dbReference>
<comment type="caution">
    <text evidence="2">The sequence shown here is derived from an EMBL/GenBank/DDBJ whole genome shotgun (WGS) entry which is preliminary data.</text>
</comment>
<name>A0A1R2BKV4_9CILI</name>
<feature type="domain" description="Cyclic nucleotide-binding" evidence="1">
    <location>
        <begin position="75"/>
        <end position="183"/>
    </location>
</feature>
<evidence type="ECO:0000313" key="2">
    <source>
        <dbReference type="EMBL" id="OMJ77413.1"/>
    </source>
</evidence>
<dbReference type="InterPro" id="IPR000595">
    <property type="entry name" value="cNMP-bd_dom"/>
</dbReference>
<gene>
    <name evidence="2" type="ORF">SteCoe_23015</name>
</gene>
<dbReference type="PANTHER" id="PTHR23011">
    <property type="entry name" value="CYCLIC NUCLEOTIDE-BINDING DOMAIN CONTAINING PROTEIN"/>
    <property type="match status" value="1"/>
</dbReference>
<dbReference type="InterPro" id="IPR018490">
    <property type="entry name" value="cNMP-bd_dom_sf"/>
</dbReference>
<dbReference type="CDD" id="cd00038">
    <property type="entry name" value="CAP_ED"/>
    <property type="match status" value="2"/>
</dbReference>
<proteinExistence type="predicted"/>
<dbReference type="AlphaFoldDB" id="A0A1R2BKV4"/>
<dbReference type="EMBL" id="MPUH01000577">
    <property type="protein sequence ID" value="OMJ77413.1"/>
    <property type="molecule type" value="Genomic_DNA"/>
</dbReference>
<dbReference type="Proteomes" id="UP000187209">
    <property type="component" value="Unassembled WGS sequence"/>
</dbReference>
<dbReference type="OrthoDB" id="291970at2759"/>
<sequence length="428" mass="49605">MESLLSLFSLKILKDKGMVKYDYATPALIKYLKIPPSHRKPKEISILKHFTNKVDFFTSAHTENSDIIHYQSCQSMKYEYFPKGEIVFKYGEIGKTFYIILEGQVDVQIKTQVENCEIFTSVAVLSTGNSFGDLALLKDHPRNATVTCLTDCHFAVLVKEDYLRILGKIADKKISDFVEFLKEIPIFRSWSKKNLESLFYFFKPVMFNRKNSVYCVGSEPTHVYIVKNGEFEISKKKSLSGENKKVDMRVAILSKGEMFGDRECLEDIPREYNCSCYSAKGELYAITSKDFMLKIKTEDSIAMINIRNKAKSALRHQRSKVFDEIFTPRKQIYRKITIYDKEEKPFNRAFPLLGKEKNSAFKDKPIEMATFDIDIIRDKASPEKNLKYKRNLKTPDNHSHRGNLDKVFRSKSSIKSIKKTKQTNLFSL</sequence>
<evidence type="ECO:0000259" key="1">
    <source>
        <dbReference type="PROSITE" id="PS50042"/>
    </source>
</evidence>
<accession>A0A1R2BKV4</accession>
<feature type="domain" description="Cyclic nucleotide-binding" evidence="1">
    <location>
        <begin position="186"/>
        <end position="291"/>
    </location>
</feature>
<evidence type="ECO:0000313" key="3">
    <source>
        <dbReference type="Proteomes" id="UP000187209"/>
    </source>
</evidence>
<reference evidence="2 3" key="1">
    <citation type="submission" date="2016-11" db="EMBL/GenBank/DDBJ databases">
        <title>The macronuclear genome of Stentor coeruleus: a giant cell with tiny introns.</title>
        <authorList>
            <person name="Slabodnick M."/>
            <person name="Ruby J.G."/>
            <person name="Reiff S.B."/>
            <person name="Swart E.C."/>
            <person name="Gosai S."/>
            <person name="Prabakaran S."/>
            <person name="Witkowska E."/>
            <person name="Larue G.E."/>
            <person name="Fisher S."/>
            <person name="Freeman R.M."/>
            <person name="Gunawardena J."/>
            <person name="Chu W."/>
            <person name="Stover N.A."/>
            <person name="Gregory B.D."/>
            <person name="Nowacki M."/>
            <person name="Derisi J."/>
            <person name="Roy S.W."/>
            <person name="Marshall W.F."/>
            <person name="Sood P."/>
        </authorList>
    </citation>
    <scope>NUCLEOTIDE SEQUENCE [LARGE SCALE GENOMIC DNA]</scope>
    <source>
        <strain evidence="2">WM001</strain>
    </source>
</reference>
<dbReference type="Pfam" id="PF00027">
    <property type="entry name" value="cNMP_binding"/>
    <property type="match status" value="2"/>
</dbReference>
<organism evidence="2 3">
    <name type="scientific">Stentor coeruleus</name>
    <dbReference type="NCBI Taxonomy" id="5963"/>
    <lineage>
        <taxon>Eukaryota</taxon>
        <taxon>Sar</taxon>
        <taxon>Alveolata</taxon>
        <taxon>Ciliophora</taxon>
        <taxon>Postciliodesmatophora</taxon>
        <taxon>Heterotrichea</taxon>
        <taxon>Heterotrichida</taxon>
        <taxon>Stentoridae</taxon>
        <taxon>Stentor</taxon>
    </lineage>
</organism>
<dbReference type="SUPFAM" id="SSF51206">
    <property type="entry name" value="cAMP-binding domain-like"/>
    <property type="match status" value="2"/>
</dbReference>
<dbReference type="PANTHER" id="PTHR23011:SF28">
    <property type="entry name" value="CYCLIC NUCLEOTIDE-BINDING DOMAIN CONTAINING PROTEIN"/>
    <property type="match status" value="1"/>
</dbReference>
<keyword evidence="3" id="KW-1185">Reference proteome</keyword>